<name>A0A1A6HU81_NEOLE</name>
<keyword evidence="1" id="KW-1133">Transmembrane helix</keyword>
<sequence length="71" mass="7633">MMSDCMGASKKQQPGLLGWLSHSHGLLVLHLFSVVLLTGLLVAVLVQGFKGPSSAGNEKIYKQLMLLKGRV</sequence>
<accession>A0A1A6HU81</accession>
<feature type="transmembrane region" description="Helical" evidence="1">
    <location>
        <begin position="26"/>
        <end position="46"/>
    </location>
</feature>
<proteinExistence type="predicted"/>
<protein>
    <submittedName>
        <fullName evidence="2">Uncharacterized protein</fullName>
    </submittedName>
</protein>
<evidence type="ECO:0000313" key="3">
    <source>
        <dbReference type="Proteomes" id="UP000092124"/>
    </source>
</evidence>
<keyword evidence="1" id="KW-0472">Membrane</keyword>
<gene>
    <name evidence="2" type="ORF">A6R68_20516</name>
</gene>
<evidence type="ECO:0000256" key="1">
    <source>
        <dbReference type="SAM" id="Phobius"/>
    </source>
</evidence>
<keyword evidence="3" id="KW-1185">Reference proteome</keyword>
<organism evidence="2 3">
    <name type="scientific">Neotoma lepida</name>
    <name type="common">Desert woodrat</name>
    <dbReference type="NCBI Taxonomy" id="56216"/>
    <lineage>
        <taxon>Eukaryota</taxon>
        <taxon>Metazoa</taxon>
        <taxon>Chordata</taxon>
        <taxon>Craniata</taxon>
        <taxon>Vertebrata</taxon>
        <taxon>Euteleostomi</taxon>
        <taxon>Mammalia</taxon>
        <taxon>Eutheria</taxon>
        <taxon>Euarchontoglires</taxon>
        <taxon>Glires</taxon>
        <taxon>Rodentia</taxon>
        <taxon>Myomorpha</taxon>
        <taxon>Muroidea</taxon>
        <taxon>Cricetidae</taxon>
        <taxon>Neotominae</taxon>
        <taxon>Neotoma</taxon>
    </lineage>
</organism>
<feature type="non-terminal residue" evidence="2">
    <location>
        <position position="71"/>
    </location>
</feature>
<evidence type="ECO:0000313" key="2">
    <source>
        <dbReference type="EMBL" id="OBS81297.1"/>
    </source>
</evidence>
<reference evidence="2 3" key="1">
    <citation type="submission" date="2016-06" db="EMBL/GenBank/DDBJ databases">
        <title>The Draft Genome Sequence and Annotation of the Desert Woodrat Neotoma lepida.</title>
        <authorList>
            <person name="Campbell M."/>
            <person name="Oakeson K.F."/>
            <person name="Yandell M."/>
            <person name="Halpert J.R."/>
            <person name="Dearing D."/>
        </authorList>
    </citation>
    <scope>NUCLEOTIDE SEQUENCE [LARGE SCALE GENOMIC DNA]</scope>
    <source>
        <strain evidence="2">417</strain>
        <tissue evidence="2">Liver</tissue>
    </source>
</reference>
<dbReference type="AlphaFoldDB" id="A0A1A6HU81"/>
<dbReference type="EMBL" id="LZPO01017283">
    <property type="protein sequence ID" value="OBS81297.1"/>
    <property type="molecule type" value="Genomic_DNA"/>
</dbReference>
<comment type="caution">
    <text evidence="2">The sequence shown here is derived from an EMBL/GenBank/DDBJ whole genome shotgun (WGS) entry which is preliminary data.</text>
</comment>
<dbReference type="Proteomes" id="UP000092124">
    <property type="component" value="Unassembled WGS sequence"/>
</dbReference>
<keyword evidence="1" id="KW-0812">Transmembrane</keyword>